<dbReference type="GeneID" id="23301168"/>
<accession>A0A0B7MSU9</accession>
<dbReference type="OrthoDB" id="14006at10239"/>
<dbReference type="EMBL" id="HE978309">
    <property type="protein sequence ID" value="CEO90732.1"/>
    <property type="molecule type" value="Genomic_DNA"/>
</dbReference>
<keyword evidence="1" id="KW-0418">Kinase</keyword>
<gene>
    <name evidence="1" type="ORF">BN201_0129</name>
</gene>
<dbReference type="Pfam" id="PF21448">
    <property type="entry name" value="DNMK"/>
    <property type="match status" value="1"/>
</dbReference>
<dbReference type="InterPro" id="IPR048444">
    <property type="entry name" value="DNMK"/>
</dbReference>
<dbReference type="InterPro" id="IPR027417">
    <property type="entry name" value="P-loop_NTPase"/>
</dbReference>
<dbReference type="RefSeq" id="YP_009118812.1">
    <property type="nucleotide sequence ID" value="NC_025425.1"/>
</dbReference>
<dbReference type="Gene3D" id="3.40.50.300">
    <property type="entry name" value="P-loop containing nucleotide triphosphate hydrolases"/>
    <property type="match status" value="1"/>
</dbReference>
<dbReference type="Gene3D" id="1.10.238.70">
    <property type="match status" value="1"/>
</dbReference>
<keyword evidence="1" id="KW-0808">Transferase</keyword>
<name>A0A0B7MSU9_9CAUD</name>
<evidence type="ECO:0000313" key="1">
    <source>
        <dbReference type="EMBL" id="CEO90732.1"/>
    </source>
</evidence>
<evidence type="ECO:0000313" key="2">
    <source>
        <dbReference type="Proteomes" id="UP000203896"/>
    </source>
</evidence>
<proteinExistence type="predicted"/>
<dbReference type="KEGG" id="vg:23301168"/>
<protein>
    <submittedName>
        <fullName evidence="1">Putative dNMP kinase</fullName>
    </submittedName>
</protein>
<reference evidence="1 2" key="1">
    <citation type="submission" date="2012-08" db="EMBL/GenBank/DDBJ databases">
        <title>Selection and characterization of a candidate therapeutic bacteriophage that lyses the German Escherichia coli O104:H4 outbreak strain.</title>
        <authorList>
            <person name="Merabishvilli M."/>
            <person name="De Vos D."/>
            <person name="Verbeken G."/>
            <person name="Kropinski A."/>
            <person name="Vandenheuvel D."/>
            <person name="Lavigne R."/>
            <person name="Wattiau P."/>
            <person name="Mast J."/>
            <person name="Ragimbeau C."/>
            <person name="Mossong J."/>
            <person name="Scheres J."/>
            <person name="Chanishvili N."/>
            <person name="Vaneechoutte M."/>
            <person name="Pirnay J.P."/>
        </authorList>
    </citation>
    <scope>NUCLEOTIDE SEQUENCE [LARGE SCALE GENOMIC DNA]</scope>
</reference>
<dbReference type="SUPFAM" id="SSF52540">
    <property type="entry name" value="P-loop containing nucleoside triphosphate hydrolases"/>
    <property type="match status" value="1"/>
</dbReference>
<organism evidence="1 2">
    <name type="scientific">Enterobacteria phage GEC-3S</name>
    <dbReference type="NCBI Taxonomy" id="1222338"/>
    <lineage>
        <taxon>Viruses</taxon>
        <taxon>Duplodnaviria</taxon>
        <taxon>Heunggongvirae</taxon>
        <taxon>Uroviricota</taxon>
        <taxon>Caudoviricetes</taxon>
        <taxon>Pantevenvirales</taxon>
        <taxon>Straboviridae</taxon>
        <taxon>Krischvirus</taxon>
        <taxon>Krischvirus gec3s</taxon>
    </lineage>
</organism>
<dbReference type="Proteomes" id="UP000203896">
    <property type="component" value="Segment"/>
</dbReference>
<dbReference type="InterPro" id="IPR023191">
    <property type="entry name" value="DNMP_kinase_N"/>
</dbReference>
<keyword evidence="2" id="KW-1185">Reference proteome</keyword>
<sequence>MKLIALCGKKRVGKDTAALIIDGHSYQLAAPIKEILCECQPDLGLTYLDFDGLGRDREADLGIDTYTAHKWFIQCLLMLDSKYGGSSFTCDRLAEIYKVVNEIGEKHNNVWSIRLMLTTLGTDIMVNLINPLYWCNLFVDEFMKRKNEEGYFVVVDVRQPIEIALMRAMGAKVLHIQRDTGIVSTHSTEKGILPIDGETIIINNGTLEEFESAILANI</sequence>
<dbReference type="GO" id="GO:0016301">
    <property type="term" value="F:kinase activity"/>
    <property type="evidence" value="ECO:0007669"/>
    <property type="project" value="UniProtKB-KW"/>
</dbReference>